<name>A0A218VWH1_PUNGR</name>
<keyword evidence="7" id="KW-1185">Reference proteome</keyword>
<dbReference type="GO" id="GO:0030686">
    <property type="term" value="C:90S preribosome"/>
    <property type="evidence" value="ECO:0007669"/>
    <property type="project" value="InterPro"/>
</dbReference>
<sequence>MGKPGARSDLPSKADRKFEKKLEFYSKVRDTVASLTATKSITKKKKLRSRQKKLRAYDLSTLSESLPELKGPKRPPPTPKFKLNCKSRTELVVNESKRLKEVLSDRAYQEDPLGYIYQHLQRTLPITEEKPKNNSNKDGGKKKKKKKKKKKAKASGAPTSMDI</sequence>
<evidence type="ECO:0000313" key="6">
    <source>
        <dbReference type="Proteomes" id="UP000197138"/>
    </source>
</evidence>
<reference evidence="5" key="2">
    <citation type="submission" date="2017-06" db="EMBL/GenBank/DDBJ databases">
        <title>The pomegranate genome and the genomics of punicalagin biosynthesis.</title>
        <authorList>
            <person name="Xu C."/>
        </authorList>
    </citation>
    <scope>NUCLEOTIDE SEQUENCE [LARGE SCALE GENOMIC DNA]</scope>
    <source>
        <tissue evidence="5">Fresh leaf</tissue>
    </source>
</reference>
<feature type="region of interest" description="Disordered" evidence="4">
    <location>
        <begin position="122"/>
        <end position="163"/>
    </location>
</feature>
<feature type="compositionally biased region" description="Low complexity" evidence="4">
    <location>
        <begin position="154"/>
        <end position="163"/>
    </location>
</feature>
<reference evidence="6" key="1">
    <citation type="journal article" date="2017" name="Plant J.">
        <title>The pomegranate (Punica granatum L.) genome and the genomics of punicalagin biosynthesis.</title>
        <authorList>
            <person name="Qin G."/>
            <person name="Xu C."/>
            <person name="Ming R."/>
            <person name="Tang H."/>
            <person name="Guyot R."/>
            <person name="Kramer E.M."/>
            <person name="Hu Y."/>
            <person name="Yi X."/>
            <person name="Qi Y."/>
            <person name="Xu X."/>
            <person name="Gao Z."/>
            <person name="Pan H."/>
            <person name="Jian J."/>
            <person name="Tian Y."/>
            <person name="Yue Z."/>
            <person name="Xu Y."/>
        </authorList>
    </citation>
    <scope>NUCLEOTIDE SEQUENCE [LARGE SCALE GENOMIC DNA]</scope>
    <source>
        <strain evidence="6">cv. Dabenzi</strain>
    </source>
</reference>
<reference evidence="7" key="3">
    <citation type="journal article" date="2020" name="Plant Biotechnol. J.">
        <title>The pomegranate (Punica granatum L.) draft genome dissects genetic divergence between soft- and hard-seeded cultivars.</title>
        <authorList>
            <person name="Luo X."/>
            <person name="Li H."/>
            <person name="Wu Z."/>
            <person name="Yao W."/>
            <person name="Zhao P."/>
            <person name="Cao D."/>
            <person name="Yu H."/>
            <person name="Li K."/>
            <person name="Poudel K."/>
            <person name="Zhao D."/>
            <person name="Zhang F."/>
            <person name="Xia X."/>
            <person name="Chen L."/>
            <person name="Wang Q."/>
            <person name="Jing D."/>
            <person name="Cao S."/>
        </authorList>
    </citation>
    <scope>NUCLEOTIDE SEQUENCE [LARGE SCALE GENOMIC DNA]</scope>
</reference>
<protein>
    <submittedName>
        <fullName evidence="8">Uncharacterized protein LOC116206274</fullName>
    </submittedName>
</protein>
<comment type="similarity">
    <text evidence="2">Belongs to the SLX9 family.</text>
</comment>
<dbReference type="Proteomes" id="UP000515151">
    <property type="component" value="Chromosome 4"/>
</dbReference>
<dbReference type="PANTHER" id="PTHR31109">
    <property type="entry name" value="PROTEIN FAM207A"/>
    <property type="match status" value="1"/>
</dbReference>
<evidence type="ECO:0000256" key="1">
    <source>
        <dbReference type="ARBA" id="ARBA00004604"/>
    </source>
</evidence>
<dbReference type="Proteomes" id="UP000197138">
    <property type="component" value="Unassembled WGS sequence"/>
</dbReference>
<dbReference type="Pfam" id="PF15341">
    <property type="entry name" value="SLX9"/>
    <property type="match status" value="1"/>
</dbReference>
<gene>
    <name evidence="8" type="primary">LOC116206274</name>
    <name evidence="5" type="ORF">CDL15_Pgr028542</name>
</gene>
<organism evidence="5 6">
    <name type="scientific">Punica granatum</name>
    <name type="common">Pomegranate</name>
    <dbReference type="NCBI Taxonomy" id="22663"/>
    <lineage>
        <taxon>Eukaryota</taxon>
        <taxon>Viridiplantae</taxon>
        <taxon>Streptophyta</taxon>
        <taxon>Embryophyta</taxon>
        <taxon>Tracheophyta</taxon>
        <taxon>Spermatophyta</taxon>
        <taxon>Magnoliopsida</taxon>
        <taxon>eudicotyledons</taxon>
        <taxon>Gunneridae</taxon>
        <taxon>Pentapetalae</taxon>
        <taxon>rosids</taxon>
        <taxon>malvids</taxon>
        <taxon>Myrtales</taxon>
        <taxon>Lythraceae</taxon>
        <taxon>Punica</taxon>
    </lineage>
</organism>
<evidence type="ECO:0000256" key="4">
    <source>
        <dbReference type="SAM" id="MobiDB-lite"/>
    </source>
</evidence>
<evidence type="ECO:0000256" key="2">
    <source>
        <dbReference type="ARBA" id="ARBA00011022"/>
    </source>
</evidence>
<dbReference type="GO" id="GO:0000462">
    <property type="term" value="P:maturation of SSU-rRNA from tricistronic rRNA transcript (SSU-rRNA, 5.8S rRNA, LSU-rRNA)"/>
    <property type="evidence" value="ECO:0007669"/>
    <property type="project" value="InterPro"/>
</dbReference>
<dbReference type="PANTHER" id="PTHR31109:SF2">
    <property type="entry name" value="RIBOSOME BIOGENESIS PROTEIN SLX9 HOMOLOG"/>
    <property type="match status" value="1"/>
</dbReference>
<evidence type="ECO:0000313" key="8">
    <source>
        <dbReference type="RefSeq" id="XP_031394962.1"/>
    </source>
</evidence>
<proteinExistence type="inferred from homology"/>
<accession>A0A218VWH1</accession>
<dbReference type="OrthoDB" id="18703at2759"/>
<dbReference type="AlphaFoldDB" id="A0A218VWH1"/>
<evidence type="ECO:0000256" key="3">
    <source>
        <dbReference type="ARBA" id="ARBA00023242"/>
    </source>
</evidence>
<comment type="subcellular location">
    <subcellularLocation>
        <location evidence="1">Nucleus</location>
        <location evidence="1">Nucleolus</location>
    </subcellularLocation>
</comment>
<dbReference type="GO" id="GO:0030688">
    <property type="term" value="C:preribosome, small subunit precursor"/>
    <property type="evidence" value="ECO:0007669"/>
    <property type="project" value="InterPro"/>
</dbReference>
<feature type="compositionally biased region" description="Basic residues" evidence="4">
    <location>
        <begin position="140"/>
        <end position="153"/>
    </location>
</feature>
<feature type="region of interest" description="Disordered" evidence="4">
    <location>
        <begin position="42"/>
        <end position="83"/>
    </location>
</feature>
<dbReference type="GeneID" id="116206274"/>
<dbReference type="RefSeq" id="XP_031394962.1">
    <property type="nucleotide sequence ID" value="XM_031539102.1"/>
</dbReference>
<feature type="compositionally biased region" description="Basic residues" evidence="4">
    <location>
        <begin position="42"/>
        <end position="54"/>
    </location>
</feature>
<dbReference type="InterPro" id="IPR028160">
    <property type="entry name" value="Slx9-like"/>
</dbReference>
<reference evidence="8" key="4">
    <citation type="submission" date="2025-04" db="UniProtKB">
        <authorList>
            <consortium name="RefSeq"/>
        </authorList>
    </citation>
    <scope>IDENTIFICATION</scope>
    <source>
        <tissue evidence="8">Leaf</tissue>
    </source>
</reference>
<dbReference type="EMBL" id="MTKT01005739">
    <property type="protein sequence ID" value="OWM64825.1"/>
    <property type="molecule type" value="Genomic_DNA"/>
</dbReference>
<keyword evidence="3" id="KW-0539">Nucleus</keyword>
<evidence type="ECO:0000313" key="5">
    <source>
        <dbReference type="EMBL" id="OWM64825.1"/>
    </source>
</evidence>
<evidence type="ECO:0000313" key="7">
    <source>
        <dbReference type="Proteomes" id="UP000515151"/>
    </source>
</evidence>
<dbReference type="GO" id="GO:0005730">
    <property type="term" value="C:nucleolus"/>
    <property type="evidence" value="ECO:0007669"/>
    <property type="project" value="UniProtKB-SubCell"/>
</dbReference>